<dbReference type="Proteomes" id="UP001151760">
    <property type="component" value="Unassembled WGS sequence"/>
</dbReference>
<reference evidence="2" key="1">
    <citation type="journal article" date="2022" name="Int. J. Mol. Sci.">
        <title>Draft Genome of Tanacetum Coccineum: Genomic Comparison of Closely Related Tanacetum-Family Plants.</title>
        <authorList>
            <person name="Yamashiro T."/>
            <person name="Shiraishi A."/>
            <person name="Nakayama K."/>
            <person name="Satake H."/>
        </authorList>
    </citation>
    <scope>NUCLEOTIDE SEQUENCE</scope>
</reference>
<protein>
    <submittedName>
        <fullName evidence="2">Uncharacterized protein</fullName>
    </submittedName>
</protein>
<comment type="caution">
    <text evidence="2">The sequence shown here is derived from an EMBL/GenBank/DDBJ whole genome shotgun (WGS) entry which is preliminary data.</text>
</comment>
<evidence type="ECO:0000313" key="3">
    <source>
        <dbReference type="Proteomes" id="UP001151760"/>
    </source>
</evidence>
<feature type="region of interest" description="Disordered" evidence="1">
    <location>
        <begin position="1"/>
        <end position="27"/>
    </location>
</feature>
<organism evidence="2 3">
    <name type="scientific">Tanacetum coccineum</name>
    <dbReference type="NCBI Taxonomy" id="301880"/>
    <lineage>
        <taxon>Eukaryota</taxon>
        <taxon>Viridiplantae</taxon>
        <taxon>Streptophyta</taxon>
        <taxon>Embryophyta</taxon>
        <taxon>Tracheophyta</taxon>
        <taxon>Spermatophyta</taxon>
        <taxon>Magnoliopsida</taxon>
        <taxon>eudicotyledons</taxon>
        <taxon>Gunneridae</taxon>
        <taxon>Pentapetalae</taxon>
        <taxon>asterids</taxon>
        <taxon>campanulids</taxon>
        <taxon>Asterales</taxon>
        <taxon>Asteraceae</taxon>
        <taxon>Asteroideae</taxon>
        <taxon>Anthemideae</taxon>
        <taxon>Anthemidinae</taxon>
        <taxon>Tanacetum</taxon>
    </lineage>
</organism>
<dbReference type="EMBL" id="BQNB010015937">
    <property type="protein sequence ID" value="GJT45875.1"/>
    <property type="molecule type" value="Genomic_DNA"/>
</dbReference>
<sequence length="188" mass="21626">MTNGIEGTPLPGFSTLTPLPSLNMGELPPITVSTLTARTPENTSLTNHASTSANPDPAINPAFIQANYEVLESLLREHRWQMRNEDLRTKLEYYSEEYDKEREVSLLEEAYYQNKLRKDHNKRSNRSTYKLGDFIQLSHNNKDRQQQVWKGTHIVSGVYEGELYEITDASDYSLVQTTKGSSFRKFYI</sequence>
<evidence type="ECO:0000313" key="2">
    <source>
        <dbReference type="EMBL" id="GJT45875.1"/>
    </source>
</evidence>
<name>A0ABQ5E4U2_9ASTR</name>
<gene>
    <name evidence="2" type="ORF">Tco_0954590</name>
</gene>
<evidence type="ECO:0000256" key="1">
    <source>
        <dbReference type="SAM" id="MobiDB-lite"/>
    </source>
</evidence>
<keyword evidence="3" id="KW-1185">Reference proteome</keyword>
<reference evidence="2" key="2">
    <citation type="submission" date="2022-01" db="EMBL/GenBank/DDBJ databases">
        <authorList>
            <person name="Yamashiro T."/>
            <person name="Shiraishi A."/>
            <person name="Satake H."/>
            <person name="Nakayama K."/>
        </authorList>
    </citation>
    <scope>NUCLEOTIDE SEQUENCE</scope>
</reference>
<proteinExistence type="predicted"/>
<accession>A0ABQ5E4U2</accession>